<dbReference type="CDD" id="cd00254">
    <property type="entry name" value="LT-like"/>
    <property type="match status" value="1"/>
</dbReference>
<dbReference type="PANTHER" id="PTHR37423">
    <property type="entry name" value="SOLUBLE LYTIC MUREIN TRANSGLYCOSYLASE-RELATED"/>
    <property type="match status" value="1"/>
</dbReference>
<comment type="similarity">
    <text evidence="1">Belongs to the transglycosylase Slt family.</text>
</comment>
<evidence type="ECO:0000259" key="2">
    <source>
        <dbReference type="Pfam" id="PF01464"/>
    </source>
</evidence>
<gene>
    <name evidence="3" type="ORF">F7R26_032475</name>
</gene>
<dbReference type="AlphaFoldDB" id="A0A643FMJ3"/>
<dbReference type="EMBL" id="CP062804">
    <property type="protein sequence ID" value="QOT79439.1"/>
    <property type="molecule type" value="Genomic_DNA"/>
</dbReference>
<protein>
    <submittedName>
        <fullName evidence="3">Lytic transglycosylase domain-containing protein</fullName>
    </submittedName>
</protein>
<dbReference type="InterPro" id="IPR023346">
    <property type="entry name" value="Lysozyme-like_dom_sf"/>
</dbReference>
<organism evidence="3 4">
    <name type="scientific">Cupriavidus basilensis</name>
    <dbReference type="NCBI Taxonomy" id="68895"/>
    <lineage>
        <taxon>Bacteria</taxon>
        <taxon>Pseudomonadati</taxon>
        <taxon>Pseudomonadota</taxon>
        <taxon>Betaproteobacteria</taxon>
        <taxon>Burkholderiales</taxon>
        <taxon>Burkholderiaceae</taxon>
        <taxon>Cupriavidus</taxon>
    </lineage>
</organism>
<dbReference type="SUPFAM" id="SSF53955">
    <property type="entry name" value="Lysozyme-like"/>
    <property type="match status" value="1"/>
</dbReference>
<name>A0A643FMJ3_9BURK</name>
<proteinExistence type="inferred from homology"/>
<evidence type="ECO:0000313" key="3">
    <source>
        <dbReference type="EMBL" id="QOT79439.1"/>
    </source>
</evidence>
<dbReference type="Pfam" id="PF01464">
    <property type="entry name" value="SLT"/>
    <property type="match status" value="1"/>
</dbReference>
<dbReference type="InterPro" id="IPR008258">
    <property type="entry name" value="Transglycosylase_SLT_dom_1"/>
</dbReference>
<sequence length="222" mass="23400">MAATITRICCACAGLMAIAGQPVRAADIYRSEGPDGAVRFATRPLDKSYRLFLRDDAQRPALRAQVIPIAPAAVGAAASRPDAGQVTQLAEHLARKHAIDPALVKAVIDVESRGNAAAVSPKGATGAMQLLPSTAAMYGVTELTDPAQNIEAGIRHLKYLLDRHGGNLTLALAAYNAGEGAVARHAARIPPYRETMLYVPAVLARMQVNQNNTSNTNNTSKP</sequence>
<dbReference type="PANTHER" id="PTHR37423:SF2">
    <property type="entry name" value="MEMBRANE-BOUND LYTIC MUREIN TRANSGLYCOSYLASE C"/>
    <property type="match status" value="1"/>
</dbReference>
<evidence type="ECO:0000313" key="4">
    <source>
        <dbReference type="Proteomes" id="UP000397656"/>
    </source>
</evidence>
<feature type="domain" description="Transglycosylase SLT" evidence="2">
    <location>
        <begin position="91"/>
        <end position="186"/>
    </location>
</feature>
<dbReference type="Gene3D" id="1.10.530.10">
    <property type="match status" value="1"/>
</dbReference>
<evidence type="ECO:0000256" key="1">
    <source>
        <dbReference type="ARBA" id="ARBA00007734"/>
    </source>
</evidence>
<dbReference type="Proteomes" id="UP000397656">
    <property type="component" value="Chromosome 2"/>
</dbReference>
<reference evidence="3 4" key="1">
    <citation type="submission" date="2020-10" db="EMBL/GenBank/DDBJ databases">
        <title>Complete genome sequence of Cupriavidus basilensis CCUG 49340T.</title>
        <authorList>
            <person name="Salva-Serra F."/>
            <person name="Donoso R.A."/>
            <person name="Cho K.H."/>
            <person name="Yoo J.A."/>
            <person name="Lee K."/>
            <person name="Yoon S.-H."/>
            <person name="Perez-Pantoja D."/>
            <person name="Moore E.R.B."/>
        </authorList>
    </citation>
    <scope>NUCLEOTIDE SEQUENCE [LARGE SCALE GENOMIC DNA]</scope>
    <source>
        <strain evidence="4">CCUG 49340</strain>
    </source>
</reference>
<accession>A0A643FMJ3</accession>